<dbReference type="InterPro" id="IPR006015">
    <property type="entry name" value="Universal_stress_UspA"/>
</dbReference>
<comment type="caution">
    <text evidence="4">The sequence shown here is derived from an EMBL/GenBank/DDBJ whole genome shotgun (WGS) entry which is preliminary data.</text>
</comment>
<dbReference type="SUPFAM" id="SSF52402">
    <property type="entry name" value="Adenine nucleotide alpha hydrolases-like"/>
    <property type="match status" value="2"/>
</dbReference>
<reference evidence="4 5" key="1">
    <citation type="submission" date="2014-09" db="EMBL/GenBank/DDBJ databases">
        <title>High-quality draft genome sequence of Kocuria marina SO9-6, an actinobacterium isolated from a copper mine.</title>
        <authorList>
            <person name="Castro D.B."/>
            <person name="Pereira L.B."/>
            <person name="Silva M.V."/>
            <person name="Silva B.P."/>
            <person name="Zanardi B.R."/>
            <person name="Carlos C."/>
            <person name="Belgini D.R."/>
            <person name="Limache E.G."/>
            <person name="Lacerda G.V."/>
            <person name="Nery M.B."/>
            <person name="Gomes M.B."/>
            <person name="Souza S."/>
            <person name="Silva T.M."/>
            <person name="Rodrigues V.D."/>
            <person name="Paulino L.C."/>
            <person name="Vicentini R."/>
            <person name="Ferraz L.F."/>
            <person name="Ottoboni L.M."/>
        </authorList>
    </citation>
    <scope>NUCLEOTIDE SEQUENCE [LARGE SCALE GENOMIC DNA]</scope>
    <source>
        <strain evidence="4 5">SO9-6</strain>
    </source>
</reference>
<dbReference type="RefSeq" id="WP_035960940.1">
    <property type="nucleotide sequence ID" value="NZ_JROM01000011.1"/>
</dbReference>
<dbReference type="PANTHER" id="PTHR46268">
    <property type="entry name" value="STRESS RESPONSE PROTEIN NHAX"/>
    <property type="match status" value="1"/>
</dbReference>
<dbReference type="Proteomes" id="UP000030664">
    <property type="component" value="Unassembled WGS sequence"/>
</dbReference>
<evidence type="ECO:0000313" key="4">
    <source>
        <dbReference type="EMBL" id="KHE75293.1"/>
    </source>
</evidence>
<dbReference type="Gene3D" id="3.40.50.620">
    <property type="entry name" value="HUPs"/>
    <property type="match status" value="2"/>
</dbReference>
<accession>A0A0B0DCZ8</accession>
<feature type="domain" description="UspA" evidence="3">
    <location>
        <begin position="13"/>
        <end position="147"/>
    </location>
</feature>
<dbReference type="AlphaFoldDB" id="A0A0B0DCZ8"/>
<dbReference type="EMBL" id="JROM01000011">
    <property type="protein sequence ID" value="KHE75293.1"/>
    <property type="molecule type" value="Genomic_DNA"/>
</dbReference>
<feature type="region of interest" description="Disordered" evidence="2">
    <location>
        <begin position="147"/>
        <end position="188"/>
    </location>
</feature>
<dbReference type="CDD" id="cd00293">
    <property type="entry name" value="USP-like"/>
    <property type="match status" value="1"/>
</dbReference>
<gene>
    <name evidence="4" type="ORF">AS25_02550</name>
</gene>
<dbReference type="eggNOG" id="COG0589">
    <property type="taxonomic scope" value="Bacteria"/>
</dbReference>
<dbReference type="InterPro" id="IPR014729">
    <property type="entry name" value="Rossmann-like_a/b/a_fold"/>
</dbReference>
<comment type="similarity">
    <text evidence="1">Belongs to the universal stress protein A family.</text>
</comment>
<evidence type="ECO:0000256" key="1">
    <source>
        <dbReference type="ARBA" id="ARBA00008791"/>
    </source>
</evidence>
<proteinExistence type="inferred from homology"/>
<dbReference type="STRING" id="223184.AS25_02550"/>
<sequence length="331" mass="34649">MNNDVLNTSSNAPVLVGIDGSEIALRALDRALAEATARKAPVRLLCAFPVAVVGDPGLEQRFHDAVKAESESHLEAAEEYARSHAPDVEIRKVLGEGDAARAVLHAAKDACLVVMGKRGKGGALRGRLGSVSAAVAAHSPVPVIVVPPGTHEDDSDAELAREEARDGKDVRVSDDEAQGGTRTPASEMDFSGSVVVGVDGAGEKNPAVAHAIQYALSHDATLSLVSVNGALSGTPEWFQDQYNQTYYFQESLERLSELARTIAEREPRLRVTQHAFLGRPGRVLVQATRTADLVVVGSRGIGGFTGLLLGSVSQAVLSSAAGPVMVVPSGR</sequence>
<dbReference type="Pfam" id="PF00582">
    <property type="entry name" value="Usp"/>
    <property type="match status" value="2"/>
</dbReference>
<dbReference type="PANTHER" id="PTHR46268:SF15">
    <property type="entry name" value="UNIVERSAL STRESS PROTEIN HP_0031"/>
    <property type="match status" value="1"/>
</dbReference>
<dbReference type="InterPro" id="IPR006016">
    <property type="entry name" value="UspA"/>
</dbReference>
<evidence type="ECO:0000256" key="2">
    <source>
        <dbReference type="SAM" id="MobiDB-lite"/>
    </source>
</evidence>
<feature type="compositionally biased region" description="Basic and acidic residues" evidence="2">
    <location>
        <begin position="158"/>
        <end position="174"/>
    </location>
</feature>
<feature type="domain" description="UspA" evidence="3">
    <location>
        <begin position="194"/>
        <end position="328"/>
    </location>
</feature>
<dbReference type="PRINTS" id="PR01438">
    <property type="entry name" value="UNVRSLSTRESS"/>
</dbReference>
<evidence type="ECO:0000313" key="5">
    <source>
        <dbReference type="Proteomes" id="UP000030664"/>
    </source>
</evidence>
<evidence type="ECO:0000259" key="3">
    <source>
        <dbReference type="Pfam" id="PF00582"/>
    </source>
</evidence>
<organism evidence="4 5">
    <name type="scientific">Kocuria marina</name>
    <dbReference type="NCBI Taxonomy" id="223184"/>
    <lineage>
        <taxon>Bacteria</taxon>
        <taxon>Bacillati</taxon>
        <taxon>Actinomycetota</taxon>
        <taxon>Actinomycetes</taxon>
        <taxon>Micrococcales</taxon>
        <taxon>Micrococcaceae</taxon>
        <taxon>Kocuria</taxon>
    </lineage>
</organism>
<protein>
    <recommendedName>
        <fullName evidence="3">UspA domain-containing protein</fullName>
    </recommendedName>
</protein>
<name>A0A0B0DCZ8_9MICC</name>